<evidence type="ECO:0000256" key="2">
    <source>
        <dbReference type="SAM" id="Phobius"/>
    </source>
</evidence>
<reference evidence="4 8" key="5">
    <citation type="submission" date="2019-11" db="EMBL/GenBank/DDBJ databases">
        <title>Whole genome shotgun sequencing (WGS) data from Adlercreutzia equolifaciens ResAG-91, Eggerthella lenta MRI-F36, MRI-F37, MRI-F40, ResAG-49, ResAG-88, ResAG-121, ResAG-145, and Gordonibacter sp. ResAG-5, ResAG-26, ResAG-43, ResAG-50, ResAG-59.</title>
        <authorList>
            <person name="Stoll D.A."/>
            <person name="Danylec N."/>
            <person name="Franz C.M.A.P."/>
            <person name="Huch M."/>
        </authorList>
    </citation>
    <scope>NUCLEOTIDE SEQUENCE [LARGE SCALE GENOMIC DNA]</scope>
    <source>
        <strain evidence="4 8">ResAG-59</strain>
    </source>
</reference>
<comment type="caution">
    <text evidence="4">The sequence shown here is derived from an EMBL/GenBank/DDBJ whole genome shotgun (WGS) entry which is preliminary data.</text>
</comment>
<feature type="compositionally biased region" description="Basic and acidic residues" evidence="1">
    <location>
        <begin position="191"/>
        <end position="202"/>
    </location>
</feature>
<keyword evidence="2" id="KW-0472">Membrane</keyword>
<keyword evidence="2" id="KW-1133">Transmembrane helix</keyword>
<evidence type="ECO:0000313" key="3">
    <source>
        <dbReference type="EMBL" id="MSA94399.1"/>
    </source>
</evidence>
<dbReference type="PANTHER" id="PTHR35792:SF1">
    <property type="entry name" value="SLL0268 PROTEIN"/>
    <property type="match status" value="1"/>
</dbReference>
<keyword evidence="2" id="KW-0812">Transmembrane</keyword>
<protein>
    <submittedName>
        <fullName evidence="4">YtxH domain-containing protein</fullName>
    </submittedName>
</protein>
<evidence type="ECO:0000313" key="4">
    <source>
        <dbReference type="EMBL" id="MVN15511.1"/>
    </source>
</evidence>
<feature type="transmembrane region" description="Helical" evidence="2">
    <location>
        <begin position="6"/>
        <end position="23"/>
    </location>
</feature>
<dbReference type="Proteomes" id="UP000285258">
    <property type="component" value="Unassembled WGS sequence"/>
</dbReference>
<dbReference type="InterPro" id="IPR024623">
    <property type="entry name" value="YtxH"/>
</dbReference>
<feature type="compositionally biased region" description="Low complexity" evidence="1">
    <location>
        <begin position="171"/>
        <end position="181"/>
    </location>
</feature>
<reference evidence="5" key="3">
    <citation type="journal article" date="2019" name="Microbiol. Resour. Announc.">
        <title>Draft Genome Sequences of Type Strains of Gordonibacter faecihominis, Paraeggerthella hongkongensis, Parvibacter caecicola,Slackia equolifaciens, Slackia faecicanis, and Slackia isoflavoniconvertens.</title>
        <authorList>
            <person name="Danylec N."/>
            <person name="Stoll D.A."/>
            <person name="Dotsch A."/>
            <person name="Huch M."/>
        </authorList>
    </citation>
    <scope>NUCLEOTIDE SEQUENCE</scope>
    <source>
        <strain evidence="5">DSM 27213</strain>
    </source>
</reference>
<evidence type="ECO:0000313" key="5">
    <source>
        <dbReference type="EMBL" id="ROT92082.1"/>
    </source>
</evidence>
<reference evidence="5" key="2">
    <citation type="journal article" date="2019" name="Int. J. Syst. Evol. Microbiol.">
        <title>Gordonibacter faecihominis is a later heterotypic synonym of Gordonibacter urolithinfaciens.</title>
        <authorList>
            <person name="Danylec N."/>
            <person name="Stoll D.A."/>
            <person name="Huch M."/>
        </authorList>
    </citation>
    <scope>NUCLEOTIDE SEQUENCE</scope>
    <source>
        <strain evidence="5">DSM 27213</strain>
    </source>
</reference>
<dbReference type="RefSeq" id="WP_087191508.1">
    <property type="nucleotide sequence ID" value="NZ_BAABZN010000001.1"/>
</dbReference>
<evidence type="ECO:0000313" key="7">
    <source>
        <dbReference type="Proteomes" id="UP000462865"/>
    </source>
</evidence>
<dbReference type="EMBL" id="WPOC01000013">
    <property type="protein sequence ID" value="MVN15511.1"/>
    <property type="molecule type" value="Genomic_DNA"/>
</dbReference>
<proteinExistence type="predicted"/>
<dbReference type="Gene3D" id="1.20.120.20">
    <property type="entry name" value="Apolipoprotein"/>
    <property type="match status" value="1"/>
</dbReference>
<dbReference type="InterPro" id="IPR052928">
    <property type="entry name" value="Desiccation-related_membrane"/>
</dbReference>
<dbReference type="GeneID" id="97352657"/>
<dbReference type="EMBL" id="WKZA01000014">
    <property type="protein sequence ID" value="MSA94399.1"/>
    <property type="molecule type" value="Genomic_DNA"/>
</dbReference>
<dbReference type="Proteomes" id="UP000468327">
    <property type="component" value="Unassembled WGS sequence"/>
</dbReference>
<dbReference type="Proteomes" id="UP000462865">
    <property type="component" value="Unassembled WGS sequence"/>
</dbReference>
<reference evidence="3 7" key="4">
    <citation type="journal article" date="2019" name="Nat. Med.">
        <title>A library of human gut bacterial isolates paired with longitudinal multiomics data enables mechanistic microbiome research.</title>
        <authorList>
            <person name="Poyet M."/>
            <person name="Groussin M."/>
            <person name="Gibbons S.M."/>
            <person name="Avila-Pacheco J."/>
            <person name="Jiang X."/>
            <person name="Kearney S.M."/>
            <person name="Perrotta A.R."/>
            <person name="Berdy B."/>
            <person name="Zhao S."/>
            <person name="Lieberman T.D."/>
            <person name="Swanson P.K."/>
            <person name="Smith M."/>
            <person name="Roesemann S."/>
            <person name="Alexander J.E."/>
            <person name="Rich S.A."/>
            <person name="Livny J."/>
            <person name="Vlamakis H."/>
            <person name="Clish C."/>
            <person name="Bullock K."/>
            <person name="Deik A."/>
            <person name="Scott J."/>
            <person name="Pierce K.A."/>
            <person name="Xavier R.J."/>
            <person name="Alm E.J."/>
        </authorList>
    </citation>
    <scope>NUCLEOTIDE SEQUENCE [LARGE SCALE GENOMIC DNA]</scope>
    <source>
        <strain evidence="3 7">BIOML-A1</strain>
    </source>
</reference>
<gene>
    <name evidence="5" type="ORF">DMP12_00885</name>
    <name evidence="3" type="ORF">GKG38_04865</name>
    <name evidence="4" type="ORF">GO738_09175</name>
</gene>
<evidence type="ECO:0000313" key="6">
    <source>
        <dbReference type="Proteomes" id="UP000285258"/>
    </source>
</evidence>
<evidence type="ECO:0000313" key="8">
    <source>
        <dbReference type="Proteomes" id="UP000468327"/>
    </source>
</evidence>
<dbReference type="SUPFAM" id="SSF58113">
    <property type="entry name" value="Apolipoprotein A-I"/>
    <property type="match status" value="1"/>
</dbReference>
<reference evidence="6" key="1">
    <citation type="submission" date="2018-05" db="EMBL/GenBank/DDBJ databases">
        <title>Genome Sequencing of selected type strains of the family Eggerthellaceae.</title>
        <authorList>
            <person name="Danylec N."/>
            <person name="Stoll D.A."/>
            <person name="Doetsch A."/>
            <person name="Huch M."/>
        </authorList>
    </citation>
    <scope>NUCLEOTIDE SEQUENCE [LARGE SCALE GENOMIC DNA]</scope>
    <source>
        <strain evidence="6">DSM 27213</strain>
    </source>
</reference>
<sequence>MGNKVGTFLIGGLVGAAVALLYAPRSGYETRAMVTDKMNAAWGEAQELGAQASDKAQQVYQDATSKGQEVVHDVAAKGQQAVQDAQTKGQELYGAASARVQEAADNIKPVFSEKNDDLREKIEAARQRIAAQVAKNAEQAHDAVSDKIPVAADNAHEAVDNVAGKAKEAADTATNAAESAAGKIAGDTEVPVDKGPAESKEN</sequence>
<dbReference type="AlphaFoldDB" id="A0A1Y4FRZ3"/>
<keyword evidence="8" id="KW-1185">Reference proteome</keyword>
<evidence type="ECO:0000256" key="1">
    <source>
        <dbReference type="SAM" id="MobiDB-lite"/>
    </source>
</evidence>
<dbReference type="Pfam" id="PF12732">
    <property type="entry name" value="YtxH"/>
    <property type="match status" value="1"/>
</dbReference>
<dbReference type="PANTHER" id="PTHR35792">
    <property type="entry name" value="GENERAL STRESS PROTEIN"/>
    <property type="match status" value="1"/>
</dbReference>
<dbReference type="EMBL" id="QIBW01000001">
    <property type="protein sequence ID" value="ROT92082.1"/>
    <property type="molecule type" value="Genomic_DNA"/>
</dbReference>
<accession>A0A1Y4FRZ3</accession>
<feature type="region of interest" description="Disordered" evidence="1">
    <location>
        <begin position="164"/>
        <end position="202"/>
    </location>
</feature>
<organism evidence="4 8">
    <name type="scientific">Gordonibacter urolithinfaciens</name>
    <dbReference type="NCBI Taxonomy" id="1335613"/>
    <lineage>
        <taxon>Bacteria</taxon>
        <taxon>Bacillati</taxon>
        <taxon>Actinomycetota</taxon>
        <taxon>Coriobacteriia</taxon>
        <taxon>Eggerthellales</taxon>
        <taxon>Eggerthellaceae</taxon>
        <taxon>Gordonibacter</taxon>
    </lineage>
</organism>
<name>A0A1Y4FRZ3_9ACTN</name>